<proteinExistence type="predicted"/>
<dbReference type="GO" id="GO:0003676">
    <property type="term" value="F:nucleic acid binding"/>
    <property type="evidence" value="ECO:0007669"/>
    <property type="project" value="InterPro"/>
</dbReference>
<dbReference type="InterPro" id="IPR012337">
    <property type="entry name" value="RNaseH-like_sf"/>
</dbReference>
<evidence type="ECO:0000313" key="1">
    <source>
        <dbReference type="EMBL" id="MBW0507017.1"/>
    </source>
</evidence>
<evidence type="ECO:0000313" key="2">
    <source>
        <dbReference type="Proteomes" id="UP000765509"/>
    </source>
</evidence>
<dbReference type="Gene3D" id="3.30.420.10">
    <property type="entry name" value="Ribonuclease H-like superfamily/Ribonuclease H"/>
    <property type="match status" value="1"/>
</dbReference>
<protein>
    <submittedName>
        <fullName evidence="1">Uncharacterized protein</fullName>
    </submittedName>
</protein>
<name>A0A9Q3DWG5_9BASI</name>
<dbReference type="PANTHER" id="PTHR37984:SF5">
    <property type="entry name" value="PROTEIN NYNRIN-LIKE"/>
    <property type="match status" value="1"/>
</dbReference>
<reference evidence="1" key="1">
    <citation type="submission" date="2021-03" db="EMBL/GenBank/DDBJ databases">
        <title>Draft genome sequence of rust myrtle Austropuccinia psidii MF-1, a brazilian biotype.</title>
        <authorList>
            <person name="Quecine M.C."/>
            <person name="Pachon D.M.R."/>
            <person name="Bonatelli M.L."/>
            <person name="Correr F.H."/>
            <person name="Franceschini L.M."/>
            <person name="Leite T.F."/>
            <person name="Margarido G.R.A."/>
            <person name="Almeida C.A."/>
            <person name="Ferrarezi J.A."/>
            <person name="Labate C.A."/>
        </authorList>
    </citation>
    <scope>NUCLEOTIDE SEQUENCE</scope>
    <source>
        <strain evidence="1">MF-1</strain>
    </source>
</reference>
<dbReference type="AlphaFoldDB" id="A0A9Q3DWG5"/>
<dbReference type="EMBL" id="AVOT02019467">
    <property type="protein sequence ID" value="MBW0507017.1"/>
    <property type="molecule type" value="Genomic_DNA"/>
</dbReference>
<dbReference type="SUPFAM" id="SSF53098">
    <property type="entry name" value="Ribonuclease H-like"/>
    <property type="match status" value="1"/>
</dbReference>
<dbReference type="InterPro" id="IPR036397">
    <property type="entry name" value="RNaseH_sf"/>
</dbReference>
<dbReference type="PANTHER" id="PTHR37984">
    <property type="entry name" value="PROTEIN CBG26694"/>
    <property type="match status" value="1"/>
</dbReference>
<dbReference type="Proteomes" id="UP000765509">
    <property type="component" value="Unassembled WGS sequence"/>
</dbReference>
<gene>
    <name evidence="1" type="ORF">O181_046732</name>
</gene>
<accession>A0A9Q3DWG5</accession>
<sequence length="337" mass="38558">MLRWQIAIQEYRSNMTILHKAGNIHKNADGLSRWALPNTPENPSYVPTSAEPQIPMKGINITDVGTEFFEVVRESYNDRDPKSTSALWTNLHKRLGTKLSFSTAYHSQTYGLAERIIQTLDNIVRRFCAYFLELKDSDGLTPDCCRTPAILEKGWTPKLPVDTLKKDSAFIHPTASSYKLLLDKLRHHEKQRINDAFEYVKQKWDESHKNPEFKVGDLILVSTLRFNNIKGPKKSKDSFTAPFIIKALNGINAVQVELSGELEKKHLTFLASLVKHYTSSDKELFILRNKTPLEVSPLDQSEEKKVPKVLKERRPRGKMKDNILSGTEIHNMKMNGL</sequence>
<dbReference type="InterPro" id="IPR050951">
    <property type="entry name" value="Retrovirus_Pol_polyprotein"/>
</dbReference>
<keyword evidence="2" id="KW-1185">Reference proteome</keyword>
<comment type="caution">
    <text evidence="1">The sequence shown here is derived from an EMBL/GenBank/DDBJ whole genome shotgun (WGS) entry which is preliminary data.</text>
</comment>
<organism evidence="1 2">
    <name type="scientific">Austropuccinia psidii MF-1</name>
    <dbReference type="NCBI Taxonomy" id="1389203"/>
    <lineage>
        <taxon>Eukaryota</taxon>
        <taxon>Fungi</taxon>
        <taxon>Dikarya</taxon>
        <taxon>Basidiomycota</taxon>
        <taxon>Pucciniomycotina</taxon>
        <taxon>Pucciniomycetes</taxon>
        <taxon>Pucciniales</taxon>
        <taxon>Sphaerophragmiaceae</taxon>
        <taxon>Austropuccinia</taxon>
    </lineage>
</organism>